<dbReference type="OrthoDB" id="7584337at2"/>
<comment type="caution">
    <text evidence="5">The sequence shown here is derived from an EMBL/GenBank/DDBJ whole genome shotgun (WGS) entry which is preliminary data.</text>
</comment>
<keyword evidence="1 2" id="KW-0238">DNA-binding</keyword>
<dbReference type="InterPro" id="IPR036271">
    <property type="entry name" value="Tet_transcr_reg_TetR-rel_C_sf"/>
</dbReference>
<dbReference type="Pfam" id="PF00440">
    <property type="entry name" value="TetR_N"/>
    <property type="match status" value="1"/>
</dbReference>
<protein>
    <recommendedName>
        <fullName evidence="4">HTH tetR-type domain-containing protein</fullName>
    </recommendedName>
</protein>
<feature type="domain" description="HTH tetR-type" evidence="4">
    <location>
        <begin position="36"/>
        <end position="96"/>
    </location>
</feature>
<evidence type="ECO:0000313" key="6">
    <source>
        <dbReference type="Proteomes" id="UP000249299"/>
    </source>
</evidence>
<organism evidence="5 6">
    <name type="scientific">Rhodobium orientis</name>
    <dbReference type="NCBI Taxonomy" id="34017"/>
    <lineage>
        <taxon>Bacteria</taxon>
        <taxon>Pseudomonadati</taxon>
        <taxon>Pseudomonadota</taxon>
        <taxon>Alphaproteobacteria</taxon>
        <taxon>Hyphomicrobiales</taxon>
        <taxon>Rhodobiaceae</taxon>
        <taxon>Rhodobium</taxon>
    </lineage>
</organism>
<dbReference type="SUPFAM" id="SSF48498">
    <property type="entry name" value="Tetracyclin repressor-like, C-terminal domain"/>
    <property type="match status" value="1"/>
</dbReference>
<dbReference type="PRINTS" id="PR00455">
    <property type="entry name" value="HTHTETR"/>
</dbReference>
<evidence type="ECO:0000256" key="2">
    <source>
        <dbReference type="PROSITE-ProRule" id="PRU00335"/>
    </source>
</evidence>
<dbReference type="PROSITE" id="PS50977">
    <property type="entry name" value="HTH_TETR_2"/>
    <property type="match status" value="1"/>
</dbReference>
<reference evidence="5 6" key="1">
    <citation type="submission" date="2017-07" db="EMBL/GenBank/DDBJ databases">
        <title>Draft Genome Sequences of Select Purple Nonsulfur Bacteria.</title>
        <authorList>
            <person name="Lasarre B."/>
            <person name="Mckinlay J.B."/>
        </authorList>
    </citation>
    <scope>NUCLEOTIDE SEQUENCE [LARGE SCALE GENOMIC DNA]</scope>
    <source>
        <strain evidence="5 6">DSM 11290</strain>
    </source>
</reference>
<evidence type="ECO:0000313" key="5">
    <source>
        <dbReference type="EMBL" id="RAI26325.1"/>
    </source>
</evidence>
<dbReference type="GO" id="GO:0000976">
    <property type="term" value="F:transcription cis-regulatory region binding"/>
    <property type="evidence" value="ECO:0007669"/>
    <property type="project" value="TreeGrafter"/>
</dbReference>
<evidence type="ECO:0000259" key="4">
    <source>
        <dbReference type="PROSITE" id="PS50977"/>
    </source>
</evidence>
<dbReference type="InterPro" id="IPR039536">
    <property type="entry name" value="TetR_C_Proteobacteria"/>
</dbReference>
<keyword evidence="6" id="KW-1185">Reference proteome</keyword>
<name>A0A327JK99_9HYPH</name>
<sequence length="234" mass="26410">MTSIARPLPESHEGGADQHSGAGRRKRGRPKAMPDNVQRGIIIEQAHELFLANGYGGTTMDQIAGACRVSKRTLYRLFPGKLDLFAAIIDKHRQRMLLLPGDYDDMPLDLALETIFRVEIDPDDNRRRQALIRLVIIETRQYPELHTTAREYGAIRARRELADWLDRQCACGRLEIDDTEAAAQMLLDMVFGAMAAKVSGAELDWPGENDREGYIRRCIQVFLHGVQTRESVPA</sequence>
<dbReference type="GO" id="GO:0003700">
    <property type="term" value="F:DNA-binding transcription factor activity"/>
    <property type="evidence" value="ECO:0007669"/>
    <property type="project" value="TreeGrafter"/>
</dbReference>
<dbReference type="AlphaFoldDB" id="A0A327JK99"/>
<dbReference type="InterPro" id="IPR009057">
    <property type="entry name" value="Homeodomain-like_sf"/>
</dbReference>
<dbReference type="PANTHER" id="PTHR30055">
    <property type="entry name" value="HTH-TYPE TRANSCRIPTIONAL REGULATOR RUTR"/>
    <property type="match status" value="1"/>
</dbReference>
<accession>A0A327JK99</accession>
<feature type="DNA-binding region" description="H-T-H motif" evidence="2">
    <location>
        <begin position="59"/>
        <end position="78"/>
    </location>
</feature>
<dbReference type="Pfam" id="PF14246">
    <property type="entry name" value="TetR_C_7"/>
    <property type="match status" value="1"/>
</dbReference>
<dbReference type="Proteomes" id="UP000249299">
    <property type="component" value="Unassembled WGS sequence"/>
</dbReference>
<evidence type="ECO:0000256" key="3">
    <source>
        <dbReference type="SAM" id="MobiDB-lite"/>
    </source>
</evidence>
<evidence type="ECO:0000256" key="1">
    <source>
        <dbReference type="ARBA" id="ARBA00023125"/>
    </source>
</evidence>
<dbReference type="InterPro" id="IPR001647">
    <property type="entry name" value="HTH_TetR"/>
</dbReference>
<dbReference type="InterPro" id="IPR050109">
    <property type="entry name" value="HTH-type_TetR-like_transc_reg"/>
</dbReference>
<gene>
    <name evidence="5" type="ORF">CH339_14615</name>
</gene>
<dbReference type="PANTHER" id="PTHR30055:SF223">
    <property type="entry name" value="HTH-TYPE TRANSCRIPTIONAL REGULATOR UIDR"/>
    <property type="match status" value="1"/>
</dbReference>
<proteinExistence type="predicted"/>
<dbReference type="Gene3D" id="1.10.357.10">
    <property type="entry name" value="Tetracycline Repressor, domain 2"/>
    <property type="match status" value="1"/>
</dbReference>
<dbReference type="SUPFAM" id="SSF46689">
    <property type="entry name" value="Homeodomain-like"/>
    <property type="match status" value="1"/>
</dbReference>
<dbReference type="EMBL" id="NPEV01000032">
    <property type="protein sequence ID" value="RAI26325.1"/>
    <property type="molecule type" value="Genomic_DNA"/>
</dbReference>
<feature type="region of interest" description="Disordered" evidence="3">
    <location>
        <begin position="1"/>
        <end position="36"/>
    </location>
</feature>